<keyword evidence="3" id="KW-1185">Reference proteome</keyword>
<organism evidence="2 3">
    <name type="scientific">Granulicella arctica</name>
    <dbReference type="NCBI Taxonomy" id="940613"/>
    <lineage>
        <taxon>Bacteria</taxon>
        <taxon>Pseudomonadati</taxon>
        <taxon>Acidobacteriota</taxon>
        <taxon>Terriglobia</taxon>
        <taxon>Terriglobales</taxon>
        <taxon>Acidobacteriaceae</taxon>
        <taxon>Granulicella</taxon>
    </lineage>
</organism>
<gene>
    <name evidence="2" type="ORF">HDF17_000612</name>
</gene>
<protein>
    <recommendedName>
        <fullName evidence="4">Exo-alpha-sialidase</fullName>
    </recommendedName>
</protein>
<dbReference type="RefSeq" id="WP_179487643.1">
    <property type="nucleotide sequence ID" value="NZ_JACCCW010000001.1"/>
</dbReference>
<evidence type="ECO:0000313" key="3">
    <source>
        <dbReference type="Proteomes" id="UP000589520"/>
    </source>
</evidence>
<sequence>MSSGNTIQKTRHVSKIVTLALLCLLAPGNAMPQSASGPDHAFSLELGQESTFLTTAQRASFGFQFGPPDGTLGVLRFRGKDTFFAAARSSSTCAGTPLTEGTYRLGGSLTAVSAPYECKALIHPGGDPNGYTFDRDYAGGGPVLPIFDLAGKLAVLHIYHGEWHGGTCAKMGFCFYASLGMAISKDGGATFTKLGEILQPTISRPDSIASGKNLDIGGGTPILADQDGRHIPDLAAVDPANVYLYIFYPDKDLTASTVGPCSRTACVAIARARLSEVVAAALEGNSARFPTLFRKYYHGAFTEPATSGDPDAAYPSGHYTPIVSDPGNFPTVVYDTSIHQYLMAYTTGNDAIVMRSGKNLLSWSDPITTGSISQPGESFLYTTLVGEGADPFTSNGKPRLFYVRSPKWPDWPDAVVVSRQVHVGYR</sequence>
<dbReference type="EMBL" id="JACCCW010000001">
    <property type="protein sequence ID" value="NYF78325.1"/>
    <property type="molecule type" value="Genomic_DNA"/>
</dbReference>
<reference evidence="2 3" key="1">
    <citation type="submission" date="2020-07" db="EMBL/GenBank/DDBJ databases">
        <title>Genomic Encyclopedia of Type Strains, Phase IV (KMG-V): Genome sequencing to study the core and pangenomes of soil and plant-associated prokaryotes.</title>
        <authorList>
            <person name="Whitman W."/>
        </authorList>
    </citation>
    <scope>NUCLEOTIDE SEQUENCE [LARGE SCALE GENOMIC DNA]</scope>
    <source>
        <strain evidence="2 3">X4EP2</strain>
    </source>
</reference>
<dbReference type="AlphaFoldDB" id="A0A7Y9TG41"/>
<feature type="chain" id="PRO_5031102972" description="Exo-alpha-sialidase" evidence="1">
    <location>
        <begin position="33"/>
        <end position="426"/>
    </location>
</feature>
<keyword evidence="1" id="KW-0732">Signal</keyword>
<dbReference type="Proteomes" id="UP000589520">
    <property type="component" value="Unassembled WGS sequence"/>
</dbReference>
<evidence type="ECO:0008006" key="4">
    <source>
        <dbReference type="Google" id="ProtNLM"/>
    </source>
</evidence>
<accession>A0A7Y9TG41</accession>
<feature type="signal peptide" evidence="1">
    <location>
        <begin position="1"/>
        <end position="32"/>
    </location>
</feature>
<comment type="caution">
    <text evidence="2">The sequence shown here is derived from an EMBL/GenBank/DDBJ whole genome shotgun (WGS) entry which is preliminary data.</text>
</comment>
<evidence type="ECO:0000313" key="2">
    <source>
        <dbReference type="EMBL" id="NYF78325.1"/>
    </source>
</evidence>
<proteinExistence type="predicted"/>
<name>A0A7Y9TG41_9BACT</name>
<evidence type="ECO:0000256" key="1">
    <source>
        <dbReference type="SAM" id="SignalP"/>
    </source>
</evidence>